<name>A0A0A8Z0Y5_ARUDO</name>
<dbReference type="AlphaFoldDB" id="A0A0A8Z0Y5"/>
<sequence length="18" mass="2170">MGPRVKYTQHHFLITRGK</sequence>
<proteinExistence type="predicted"/>
<reference evidence="1" key="2">
    <citation type="journal article" date="2015" name="Data Brief">
        <title>Shoot transcriptome of the giant reed, Arundo donax.</title>
        <authorList>
            <person name="Barrero R.A."/>
            <person name="Guerrero F.D."/>
            <person name="Moolhuijzen P."/>
            <person name="Goolsby J.A."/>
            <person name="Tidwell J."/>
            <person name="Bellgard S.E."/>
            <person name="Bellgard M.I."/>
        </authorList>
    </citation>
    <scope>NUCLEOTIDE SEQUENCE</scope>
    <source>
        <tissue evidence="1">Shoot tissue taken approximately 20 cm above the soil surface</tissue>
    </source>
</reference>
<organism evidence="1">
    <name type="scientific">Arundo donax</name>
    <name type="common">Giant reed</name>
    <name type="synonym">Donax arundinaceus</name>
    <dbReference type="NCBI Taxonomy" id="35708"/>
    <lineage>
        <taxon>Eukaryota</taxon>
        <taxon>Viridiplantae</taxon>
        <taxon>Streptophyta</taxon>
        <taxon>Embryophyta</taxon>
        <taxon>Tracheophyta</taxon>
        <taxon>Spermatophyta</taxon>
        <taxon>Magnoliopsida</taxon>
        <taxon>Liliopsida</taxon>
        <taxon>Poales</taxon>
        <taxon>Poaceae</taxon>
        <taxon>PACMAD clade</taxon>
        <taxon>Arundinoideae</taxon>
        <taxon>Arundineae</taxon>
        <taxon>Arundo</taxon>
    </lineage>
</organism>
<evidence type="ECO:0000313" key="1">
    <source>
        <dbReference type="EMBL" id="JAD31353.1"/>
    </source>
</evidence>
<dbReference type="EMBL" id="GBRH01266542">
    <property type="protein sequence ID" value="JAD31353.1"/>
    <property type="molecule type" value="Transcribed_RNA"/>
</dbReference>
<accession>A0A0A8Z0Y5</accession>
<reference evidence="1" key="1">
    <citation type="submission" date="2014-09" db="EMBL/GenBank/DDBJ databases">
        <authorList>
            <person name="Magalhaes I.L.F."/>
            <person name="Oliveira U."/>
            <person name="Santos F.R."/>
            <person name="Vidigal T.H.D.A."/>
            <person name="Brescovit A.D."/>
            <person name="Santos A.J."/>
        </authorList>
    </citation>
    <scope>NUCLEOTIDE SEQUENCE</scope>
    <source>
        <tissue evidence="1">Shoot tissue taken approximately 20 cm above the soil surface</tissue>
    </source>
</reference>
<protein>
    <submittedName>
        <fullName evidence="1">Uncharacterized protein</fullName>
    </submittedName>
</protein>